<evidence type="ECO:0000256" key="1">
    <source>
        <dbReference type="SAM" id="SignalP"/>
    </source>
</evidence>
<gene>
    <name evidence="2" type="ORF">DL764_004393</name>
</gene>
<accession>A0A4Q4TCT2</accession>
<feature type="signal peptide" evidence="1">
    <location>
        <begin position="1"/>
        <end position="21"/>
    </location>
</feature>
<comment type="caution">
    <text evidence="2">The sequence shown here is derived from an EMBL/GenBank/DDBJ whole genome shotgun (WGS) entry which is preliminary data.</text>
</comment>
<dbReference type="AlphaFoldDB" id="A0A4Q4TCT2"/>
<sequence length="195" mass="21216">MKIAALSVSLLATALAVSATALPDQHKVSDGLFKSYFDQNGNEVTDFVPWNELGNTTFVPITSVVPAESIKQRSTLMKRREGCHPSASVPTSETDAANKCLIDSFSSDPIVITANGYRKYSCIYGNAVSYYCSYNTGPIFGPGTTTRKYKSDVRGTWDYVKRTLCGFNRLGYAKVINGDGLVTAGYTYNGDGFCY</sequence>
<organism evidence="2 3">
    <name type="scientific">Monosporascus ibericus</name>
    <dbReference type="NCBI Taxonomy" id="155417"/>
    <lineage>
        <taxon>Eukaryota</taxon>
        <taxon>Fungi</taxon>
        <taxon>Dikarya</taxon>
        <taxon>Ascomycota</taxon>
        <taxon>Pezizomycotina</taxon>
        <taxon>Sordariomycetes</taxon>
        <taxon>Xylariomycetidae</taxon>
        <taxon>Xylariales</taxon>
        <taxon>Xylariales incertae sedis</taxon>
        <taxon>Monosporascus</taxon>
    </lineage>
</organism>
<proteinExistence type="predicted"/>
<dbReference type="Proteomes" id="UP000293360">
    <property type="component" value="Unassembled WGS sequence"/>
</dbReference>
<keyword evidence="3" id="KW-1185">Reference proteome</keyword>
<reference evidence="2 3" key="1">
    <citation type="submission" date="2018-06" db="EMBL/GenBank/DDBJ databases">
        <title>Complete Genomes of Monosporascus.</title>
        <authorList>
            <person name="Robinson A.J."/>
            <person name="Natvig D.O."/>
        </authorList>
    </citation>
    <scope>NUCLEOTIDE SEQUENCE [LARGE SCALE GENOMIC DNA]</scope>
    <source>
        <strain evidence="2 3">CBS 110550</strain>
    </source>
</reference>
<name>A0A4Q4TCT2_9PEZI</name>
<feature type="chain" id="PRO_5020212824" description="Ecp2 effector protein domain-containing protein" evidence="1">
    <location>
        <begin position="22"/>
        <end position="195"/>
    </location>
</feature>
<protein>
    <recommendedName>
        <fullName evidence="4">Ecp2 effector protein domain-containing protein</fullName>
    </recommendedName>
</protein>
<dbReference type="EMBL" id="QJNU01000206">
    <property type="protein sequence ID" value="RYP04531.1"/>
    <property type="molecule type" value="Genomic_DNA"/>
</dbReference>
<evidence type="ECO:0000313" key="3">
    <source>
        <dbReference type="Proteomes" id="UP000293360"/>
    </source>
</evidence>
<evidence type="ECO:0008006" key="4">
    <source>
        <dbReference type="Google" id="ProtNLM"/>
    </source>
</evidence>
<dbReference type="OrthoDB" id="4968808at2759"/>
<evidence type="ECO:0000313" key="2">
    <source>
        <dbReference type="EMBL" id="RYP04531.1"/>
    </source>
</evidence>
<keyword evidence="1" id="KW-0732">Signal</keyword>